<sequence>MRKYLLLVLIGTSLYAQEKSQVIYKNEIVTISNKNSLEIESYFTESRLITKSKNQYEYVISVPYNSFNEISEIKGSTLIQKSNKKHTLYSSSIREFDAEEENIFKSDTKIKQFLLPFVEDNSVIEYSFKNKIKQPRFLSVFRFQNPLKTQSSKLTIHCDSNVELGFKVFGEHQDKIVFTKSTNGNIDTYTWLAKEVPEFELEEDMPNALYVQPHIIYYIKKYNNKGQTEELLENASNLYSWYYTLVKNINKKDQTALKNATLNIIKDKASDLEKAQAIYYWVQQNLHYVAFEDGMGGFIPREAADVHSKLYGDCKDMANLLNEMFRYANLKSNLTWIGTRLKPYTYEEVPTPQVDNHMITHLEIDGKSYFLDATDKFCSFFLPTSHIQGKEALIGNDEKFNIKKVPVVESSENSTSMTFDLKIEDKSVKGLATVYTNGYSKSELLNILSNFPQKQKEIWKSIINATNSKINLEPIEFATNEYKNTPSKATFNLQLEDAVKDINGKLLVKPIIVFPLKDTQIDIEKRKYPVESEYNQLYKLEYQYEIPTDYKVEFLPENSKNESDVASFEIQYKVQNNLLLVSQKVTTKKLLIEKSDFEKWNAFLKLLNKQYNQSIILTK</sequence>
<evidence type="ECO:0000313" key="4">
    <source>
        <dbReference type="Proteomes" id="UP000198648"/>
    </source>
</evidence>
<dbReference type="InterPro" id="IPR002931">
    <property type="entry name" value="Transglutaminase-like"/>
</dbReference>
<organism evidence="3 4">
    <name type="scientific">Flavobacterium urocaniciphilum</name>
    <dbReference type="NCBI Taxonomy" id="1299341"/>
    <lineage>
        <taxon>Bacteria</taxon>
        <taxon>Pseudomonadati</taxon>
        <taxon>Bacteroidota</taxon>
        <taxon>Flavobacteriia</taxon>
        <taxon>Flavobacteriales</taxon>
        <taxon>Flavobacteriaceae</taxon>
        <taxon>Flavobacterium</taxon>
    </lineage>
</organism>
<reference evidence="3 4" key="1">
    <citation type="submission" date="2016-10" db="EMBL/GenBank/DDBJ databases">
        <authorList>
            <person name="de Groot N.N."/>
        </authorList>
    </citation>
    <scope>NUCLEOTIDE SEQUENCE [LARGE SCALE GENOMIC DNA]</scope>
    <source>
        <strain evidence="3 4">DSM 27078</strain>
    </source>
</reference>
<dbReference type="Gene3D" id="2.60.120.1130">
    <property type="match status" value="1"/>
</dbReference>
<protein>
    <submittedName>
        <fullName evidence="3">Transglutaminase-like superfamily protein</fullName>
    </submittedName>
</protein>
<dbReference type="Gene3D" id="3.10.620.30">
    <property type="match status" value="1"/>
</dbReference>
<evidence type="ECO:0000313" key="3">
    <source>
        <dbReference type="EMBL" id="SEP91904.1"/>
    </source>
</evidence>
<gene>
    <name evidence="3" type="ORF">SAMN05444005_103186</name>
</gene>
<dbReference type="RefSeq" id="WP_091467333.1">
    <property type="nucleotide sequence ID" value="NZ_FOEI01000003.1"/>
</dbReference>
<dbReference type="InterPro" id="IPR038765">
    <property type="entry name" value="Papain-like_cys_pep_sf"/>
</dbReference>
<accession>A0A1H9BSD5</accession>
<dbReference type="EMBL" id="FOEI01000003">
    <property type="protein sequence ID" value="SEP91904.1"/>
    <property type="molecule type" value="Genomic_DNA"/>
</dbReference>
<dbReference type="Proteomes" id="UP000198648">
    <property type="component" value="Unassembled WGS sequence"/>
</dbReference>
<dbReference type="InterPro" id="IPR024618">
    <property type="entry name" value="DUF3857"/>
</dbReference>
<dbReference type="Pfam" id="PF12969">
    <property type="entry name" value="DUF3857"/>
    <property type="match status" value="1"/>
</dbReference>
<dbReference type="AlphaFoldDB" id="A0A1H9BSD5"/>
<name>A0A1H9BSD5_9FLAO</name>
<feature type="domain" description="Transglutaminase-like" evidence="1">
    <location>
        <begin position="263"/>
        <end position="364"/>
    </location>
</feature>
<proteinExistence type="predicted"/>
<dbReference type="STRING" id="1299341.SAMN05444005_103186"/>
<dbReference type="Pfam" id="PF01841">
    <property type="entry name" value="Transglut_core"/>
    <property type="match status" value="1"/>
</dbReference>
<dbReference type="OrthoDB" id="8595007at2"/>
<keyword evidence="4" id="KW-1185">Reference proteome</keyword>
<evidence type="ECO:0000259" key="1">
    <source>
        <dbReference type="Pfam" id="PF01841"/>
    </source>
</evidence>
<dbReference type="SUPFAM" id="SSF54001">
    <property type="entry name" value="Cysteine proteinases"/>
    <property type="match status" value="1"/>
</dbReference>
<evidence type="ECO:0000259" key="2">
    <source>
        <dbReference type="Pfam" id="PF12969"/>
    </source>
</evidence>
<feature type="domain" description="DUF3857" evidence="2">
    <location>
        <begin position="48"/>
        <end position="199"/>
    </location>
</feature>
<dbReference type="Gene3D" id="2.60.40.3140">
    <property type="match status" value="1"/>
</dbReference>